<dbReference type="STRING" id="861299.J421_3053"/>
<protein>
    <submittedName>
        <fullName evidence="2">CheW domain protein</fullName>
    </submittedName>
</protein>
<dbReference type="GO" id="GO:0007165">
    <property type="term" value="P:signal transduction"/>
    <property type="evidence" value="ECO:0007669"/>
    <property type="project" value="InterPro"/>
</dbReference>
<accession>W0RJS2</accession>
<reference evidence="2 3" key="1">
    <citation type="journal article" date="2014" name="Genome Announc.">
        <title>Genome Sequence and Methylome of Soil Bacterium Gemmatirosa kalamazoonensis KBS708T, a Member of the Rarely Cultivated Gemmatimonadetes Phylum.</title>
        <authorList>
            <person name="Debruyn J.M."/>
            <person name="Radosevich M."/>
            <person name="Wommack K.E."/>
            <person name="Polson S.W."/>
            <person name="Hauser L.J."/>
            <person name="Fawaz M.N."/>
            <person name="Korlach J."/>
            <person name="Tsai Y.C."/>
        </authorList>
    </citation>
    <scope>NUCLEOTIDE SEQUENCE [LARGE SCALE GENOMIC DNA]</scope>
    <source>
        <strain evidence="2 3">KBS708</strain>
    </source>
</reference>
<proteinExistence type="predicted"/>
<dbReference type="Gene3D" id="2.40.50.180">
    <property type="entry name" value="CheA-289, Domain 4"/>
    <property type="match status" value="1"/>
</dbReference>
<dbReference type="Pfam" id="PF01584">
    <property type="entry name" value="CheW"/>
    <property type="match status" value="1"/>
</dbReference>
<dbReference type="AlphaFoldDB" id="W0RJS2"/>
<dbReference type="PROSITE" id="PS50851">
    <property type="entry name" value="CHEW"/>
    <property type="match status" value="1"/>
</dbReference>
<dbReference type="InParanoid" id="W0RJS2"/>
<dbReference type="KEGG" id="gba:J421_3053"/>
<organism evidence="2 3">
    <name type="scientific">Gemmatirosa kalamazoonensis</name>
    <dbReference type="NCBI Taxonomy" id="861299"/>
    <lineage>
        <taxon>Bacteria</taxon>
        <taxon>Pseudomonadati</taxon>
        <taxon>Gemmatimonadota</taxon>
        <taxon>Gemmatimonadia</taxon>
        <taxon>Gemmatimonadales</taxon>
        <taxon>Gemmatimonadaceae</taxon>
        <taxon>Gemmatirosa</taxon>
    </lineage>
</organism>
<dbReference type="InterPro" id="IPR036061">
    <property type="entry name" value="CheW-like_dom_sf"/>
</dbReference>
<dbReference type="HOGENOM" id="CLU_1793715_0_0_0"/>
<keyword evidence="3" id="KW-1185">Reference proteome</keyword>
<name>W0RJS2_9BACT</name>
<evidence type="ECO:0000259" key="1">
    <source>
        <dbReference type="PROSITE" id="PS50851"/>
    </source>
</evidence>
<dbReference type="SMART" id="SM00260">
    <property type="entry name" value="CheW"/>
    <property type="match status" value="1"/>
</dbReference>
<dbReference type="SUPFAM" id="SSF50341">
    <property type="entry name" value="CheW-like"/>
    <property type="match status" value="1"/>
</dbReference>
<gene>
    <name evidence="2" type="ORF">J421_3053</name>
</gene>
<dbReference type="InterPro" id="IPR002545">
    <property type="entry name" value="CheW-lke_dom"/>
</dbReference>
<dbReference type="Proteomes" id="UP000019151">
    <property type="component" value="Chromosome"/>
</dbReference>
<dbReference type="GO" id="GO:0006935">
    <property type="term" value="P:chemotaxis"/>
    <property type="evidence" value="ECO:0007669"/>
    <property type="project" value="InterPro"/>
</dbReference>
<dbReference type="EMBL" id="CP007128">
    <property type="protein sequence ID" value="AHG90590.1"/>
    <property type="molecule type" value="Genomic_DNA"/>
</dbReference>
<feature type="domain" description="CheW-like" evidence="1">
    <location>
        <begin position="1"/>
        <end position="142"/>
    </location>
</feature>
<evidence type="ECO:0000313" key="3">
    <source>
        <dbReference type="Proteomes" id="UP000019151"/>
    </source>
</evidence>
<evidence type="ECO:0000313" key="2">
    <source>
        <dbReference type="EMBL" id="AHG90590.1"/>
    </source>
</evidence>
<sequence length="144" mass="15440">MLVRVSDDRLALPVRDVLEVLRARDTMPVPGTPPWVRGLLALRGTLVPVADLARRGGIATDVPWLVVVERDGRRAALGVLAIDGVHPVEDGERPPLGHPRDTLPRRASVRLLPREVGTATTAGLPAAADVLDVGALFEELFEGE</sequence>